<evidence type="ECO:0000313" key="12">
    <source>
        <dbReference type="EMBL" id="AKN21616.1"/>
    </source>
</evidence>
<protein>
    <submittedName>
        <fullName evidence="12">Slc28a-1</fullName>
    </submittedName>
</protein>
<evidence type="ECO:0000256" key="7">
    <source>
        <dbReference type="SAM" id="MobiDB-lite"/>
    </source>
</evidence>
<evidence type="ECO:0000259" key="9">
    <source>
        <dbReference type="Pfam" id="PF01773"/>
    </source>
</evidence>
<dbReference type="GO" id="GO:0005886">
    <property type="term" value="C:plasma membrane"/>
    <property type="evidence" value="ECO:0007669"/>
    <property type="project" value="UniProtKB-SubCell"/>
</dbReference>
<feature type="region of interest" description="Disordered" evidence="7">
    <location>
        <begin position="1"/>
        <end position="42"/>
    </location>
</feature>
<name>A0A0H3YJA0_SCHMD</name>
<gene>
    <name evidence="12" type="primary">slc28a-1</name>
</gene>
<dbReference type="Pfam" id="PF07670">
    <property type="entry name" value="Gate"/>
    <property type="match status" value="1"/>
</dbReference>
<reference evidence="12" key="1">
    <citation type="journal article" date="2015" name="Elife">
        <title>Stem cells and fluid flow drive cyst formation in an invertebrate excretory organ.</title>
        <authorList>
            <person name="Thi-Kim Vu H."/>
            <person name="Rink J.C."/>
            <person name="McKinney S.A."/>
            <person name="McClain M."/>
            <person name="Lakshmanaperumal N."/>
            <person name="Alexander R."/>
            <person name="Sanchez Alvarado A."/>
        </authorList>
    </citation>
    <scope>NUCLEOTIDE SEQUENCE</scope>
</reference>
<dbReference type="InterPro" id="IPR011642">
    <property type="entry name" value="Gate_dom"/>
</dbReference>
<dbReference type="InterPro" id="IPR002668">
    <property type="entry name" value="CNT_N_dom"/>
</dbReference>
<evidence type="ECO:0000259" key="10">
    <source>
        <dbReference type="Pfam" id="PF07662"/>
    </source>
</evidence>
<comment type="subcellular location">
    <subcellularLocation>
        <location evidence="1">Cell membrane</location>
        <topology evidence="1">Multi-pass membrane protein</topology>
    </subcellularLocation>
</comment>
<evidence type="ECO:0000256" key="4">
    <source>
        <dbReference type="ARBA" id="ARBA00022692"/>
    </source>
</evidence>
<evidence type="ECO:0000256" key="5">
    <source>
        <dbReference type="ARBA" id="ARBA00022989"/>
    </source>
</evidence>
<feature type="transmembrane region" description="Helical" evidence="8">
    <location>
        <begin position="613"/>
        <end position="636"/>
    </location>
</feature>
<dbReference type="AlphaFoldDB" id="A0A0H3YJA0"/>
<dbReference type="EMBL" id="KT163666">
    <property type="protein sequence ID" value="AKN21616.1"/>
    <property type="molecule type" value="mRNA"/>
</dbReference>
<comment type="similarity">
    <text evidence="2">Belongs to the concentrative nucleoside transporter (CNT) (TC 2.A.41) family.</text>
</comment>
<feature type="transmembrane region" description="Helical" evidence="8">
    <location>
        <begin position="359"/>
        <end position="381"/>
    </location>
</feature>
<evidence type="ECO:0000256" key="1">
    <source>
        <dbReference type="ARBA" id="ARBA00004651"/>
    </source>
</evidence>
<feature type="transmembrane region" description="Helical" evidence="8">
    <location>
        <begin position="198"/>
        <end position="216"/>
    </location>
</feature>
<feature type="transmembrane region" description="Helical" evidence="8">
    <location>
        <begin position="228"/>
        <end position="249"/>
    </location>
</feature>
<proteinExistence type="evidence at transcript level"/>
<feature type="domain" description="Nucleoside transporter/FeoB GTPase Gate" evidence="11">
    <location>
        <begin position="284"/>
        <end position="383"/>
    </location>
</feature>
<organism evidence="12">
    <name type="scientific">Schmidtea mediterranea</name>
    <name type="common">Freshwater planarian flatworm</name>
    <dbReference type="NCBI Taxonomy" id="79327"/>
    <lineage>
        <taxon>Eukaryota</taxon>
        <taxon>Metazoa</taxon>
        <taxon>Spiralia</taxon>
        <taxon>Lophotrochozoa</taxon>
        <taxon>Platyhelminthes</taxon>
        <taxon>Rhabditophora</taxon>
        <taxon>Seriata</taxon>
        <taxon>Tricladida</taxon>
        <taxon>Continenticola</taxon>
        <taxon>Geoplanoidea</taxon>
        <taxon>Dugesiidae</taxon>
        <taxon>Schmidtea</taxon>
    </lineage>
</organism>
<feature type="transmembrane region" description="Helical" evidence="8">
    <location>
        <begin position="171"/>
        <end position="192"/>
    </location>
</feature>
<sequence length="638" mass="71258">MKSHKINDIESRENNIQMEDFKLDNSSTKPLEDSVISDPTSDAIDKDSEDKLYVESDFEMLPEKENWFSMKLSTLNNISSRLITNHKTLLKWVIGLTLLAFYTALFLWSMICKTKSDTLWKLEDNVRFLWLSLCLFAVVIYKVVMIILTKMNVEIQCSQWNTEKCQKTKQIIFYVCCGIICFGIGIYIIYTAIVNEPYNLVSLLGIILLLLISYVFSTAPHMVNWKPVLLGIILQFVFAFLILTTSAGFETFKFLGDRVTEFLQHTEAGCIMVFGKDFAHHYFAFRILPIIVFLSSIMSVLYYLGVIQLLVVGLGTAMQKFMGTTCGESLNAAANIFLGMTESPLLIKPLLGRMTNSELHAIMTGGFATIAGSVLGAYIGYGAPANHLISASVMSAPAALAVSKLMCPETKKSKNTKKDLKYLPKSPYKNIVEATTAGASDSIPLVANIAVNLIAFVAILAFFNATLKWIGERICMSRILSFELICSYIFWPLALSMGVYIQDCRKIAELMGIKTFLNEFIAYERLGILINNRKIYDSLNKTLEKTIVQNDDIFIYYQNGTNTTLTGGVLMQNRSVVIATYALCGFANFGSMGILLSSLSTMIPHRRPDLSKLIVRAMIAGNIACFLTACIAGLFYKE</sequence>
<evidence type="ECO:0000256" key="6">
    <source>
        <dbReference type="ARBA" id="ARBA00023136"/>
    </source>
</evidence>
<dbReference type="InterPro" id="IPR008276">
    <property type="entry name" value="C_nuclsd_transpt"/>
</dbReference>
<dbReference type="OrthoDB" id="6075923at2759"/>
<feature type="transmembrane region" description="Helical" evidence="8">
    <location>
        <begin position="128"/>
        <end position="150"/>
    </location>
</feature>
<evidence type="ECO:0000259" key="11">
    <source>
        <dbReference type="Pfam" id="PF07670"/>
    </source>
</evidence>
<feature type="transmembrane region" description="Helical" evidence="8">
    <location>
        <begin position="479"/>
        <end position="501"/>
    </location>
</feature>
<dbReference type="InterPro" id="IPR011657">
    <property type="entry name" value="CNT_C_dom"/>
</dbReference>
<dbReference type="Pfam" id="PF01773">
    <property type="entry name" value="Nucleos_tra2_N"/>
    <property type="match status" value="1"/>
</dbReference>
<evidence type="ECO:0000256" key="8">
    <source>
        <dbReference type="SAM" id="Phobius"/>
    </source>
</evidence>
<feature type="transmembrane region" description="Helical" evidence="8">
    <location>
        <begin position="287"/>
        <end position="312"/>
    </location>
</feature>
<dbReference type="PANTHER" id="PTHR10590">
    <property type="entry name" value="SODIUM/NUCLEOSIDE COTRANSPORTER"/>
    <property type="match status" value="1"/>
</dbReference>
<dbReference type="GO" id="GO:0005415">
    <property type="term" value="F:nucleoside:sodium symporter activity"/>
    <property type="evidence" value="ECO:0007669"/>
    <property type="project" value="TreeGrafter"/>
</dbReference>
<accession>A0A0H3YJA0</accession>
<feature type="domain" description="Concentrative nucleoside transporter C-terminal" evidence="10">
    <location>
        <begin position="387"/>
        <end position="633"/>
    </location>
</feature>
<evidence type="ECO:0000256" key="3">
    <source>
        <dbReference type="ARBA" id="ARBA00022475"/>
    </source>
</evidence>
<feature type="domain" description="Concentrative nucleoside transporter N-terminal" evidence="9">
    <location>
        <begin position="204"/>
        <end position="276"/>
    </location>
</feature>
<feature type="transmembrane region" description="Helical" evidence="8">
    <location>
        <begin position="445"/>
        <end position="467"/>
    </location>
</feature>
<feature type="transmembrane region" description="Helical" evidence="8">
    <location>
        <begin position="578"/>
        <end position="601"/>
    </location>
</feature>
<dbReference type="PANTHER" id="PTHR10590:SF4">
    <property type="entry name" value="SOLUTE CARRIER FAMILY 28 MEMBER 3"/>
    <property type="match status" value="1"/>
</dbReference>
<keyword evidence="3" id="KW-1003">Cell membrane</keyword>
<feature type="transmembrane region" description="Helical" evidence="8">
    <location>
        <begin position="89"/>
        <end position="108"/>
    </location>
</feature>
<evidence type="ECO:0000256" key="2">
    <source>
        <dbReference type="ARBA" id="ARBA00009033"/>
    </source>
</evidence>
<dbReference type="Pfam" id="PF07662">
    <property type="entry name" value="Nucleos_tra2_C"/>
    <property type="match status" value="1"/>
</dbReference>
<feature type="compositionally biased region" description="Basic and acidic residues" evidence="7">
    <location>
        <begin position="1"/>
        <end position="23"/>
    </location>
</feature>
<keyword evidence="6 8" id="KW-0472">Membrane</keyword>
<keyword evidence="5 8" id="KW-1133">Transmembrane helix</keyword>
<keyword evidence="4 8" id="KW-0812">Transmembrane</keyword>